<reference evidence="2 3" key="1">
    <citation type="submission" date="2019-06" db="EMBL/GenBank/DDBJ databases">
        <title>Genome Sequence of the Brown Rot Fungal Pathogen Monilinia fructicola.</title>
        <authorList>
            <person name="De Miccolis Angelini R.M."/>
            <person name="Landi L."/>
            <person name="Abate D."/>
            <person name="Pollastro S."/>
            <person name="Romanazzi G."/>
            <person name="Faretra F."/>
        </authorList>
    </citation>
    <scope>NUCLEOTIDE SEQUENCE [LARGE SCALE GENOMIC DNA]</scope>
    <source>
        <strain evidence="2 3">Mfrc123</strain>
    </source>
</reference>
<sequence>MICETVLQPRDASPPGHLNTPGKCGTFVMICIVYDNALARPGFQDFYTLYIVHTVQYSTVCNLSHQISSPSDRPEEIQRYPQKERLCEIVGNSSETPTGWKRKKERLFLFLFLGGGGGCGGGGGGGGLMGDKAWKRGIDPCSYA</sequence>
<proteinExistence type="predicted"/>
<keyword evidence="1" id="KW-1133">Transmembrane helix</keyword>
<dbReference type="EMBL" id="VICG01000011">
    <property type="protein sequence ID" value="KAA8567030.1"/>
    <property type="molecule type" value="Genomic_DNA"/>
</dbReference>
<name>A0A5M9JEF4_MONFR</name>
<keyword evidence="1" id="KW-0472">Membrane</keyword>
<accession>A0A5M9JEF4</accession>
<evidence type="ECO:0000313" key="2">
    <source>
        <dbReference type="EMBL" id="KAA8567030.1"/>
    </source>
</evidence>
<gene>
    <name evidence="2" type="ORF">EYC84_010114</name>
</gene>
<comment type="caution">
    <text evidence="2">The sequence shown here is derived from an EMBL/GenBank/DDBJ whole genome shotgun (WGS) entry which is preliminary data.</text>
</comment>
<evidence type="ECO:0000313" key="3">
    <source>
        <dbReference type="Proteomes" id="UP000322873"/>
    </source>
</evidence>
<keyword evidence="1" id="KW-0812">Transmembrane</keyword>
<organism evidence="2 3">
    <name type="scientific">Monilinia fructicola</name>
    <name type="common">Brown rot fungus</name>
    <name type="synonym">Ciboria fructicola</name>
    <dbReference type="NCBI Taxonomy" id="38448"/>
    <lineage>
        <taxon>Eukaryota</taxon>
        <taxon>Fungi</taxon>
        <taxon>Dikarya</taxon>
        <taxon>Ascomycota</taxon>
        <taxon>Pezizomycotina</taxon>
        <taxon>Leotiomycetes</taxon>
        <taxon>Helotiales</taxon>
        <taxon>Sclerotiniaceae</taxon>
        <taxon>Monilinia</taxon>
    </lineage>
</organism>
<protein>
    <submittedName>
        <fullName evidence="2">Uncharacterized protein</fullName>
    </submittedName>
</protein>
<evidence type="ECO:0000256" key="1">
    <source>
        <dbReference type="SAM" id="Phobius"/>
    </source>
</evidence>
<dbReference type="AlphaFoldDB" id="A0A5M9JEF4"/>
<dbReference type="Proteomes" id="UP000322873">
    <property type="component" value="Unassembled WGS sequence"/>
</dbReference>
<keyword evidence="3" id="KW-1185">Reference proteome</keyword>
<feature type="transmembrane region" description="Helical" evidence="1">
    <location>
        <begin position="107"/>
        <end position="129"/>
    </location>
</feature>